<dbReference type="Proteomes" id="UP001317870">
    <property type="component" value="Chromosome"/>
</dbReference>
<protein>
    <submittedName>
        <fullName evidence="2">Uncharacterized protein</fullName>
    </submittedName>
</protein>
<evidence type="ECO:0000313" key="3">
    <source>
        <dbReference type="Proteomes" id="UP001317870"/>
    </source>
</evidence>
<name>A0ABM8CT91_9NOCA</name>
<evidence type="ECO:0000256" key="1">
    <source>
        <dbReference type="SAM" id="MobiDB-lite"/>
    </source>
</evidence>
<dbReference type="EMBL" id="AP026978">
    <property type="protein sequence ID" value="BDT98174.1"/>
    <property type="molecule type" value="Genomic_DNA"/>
</dbReference>
<gene>
    <name evidence="2" type="ORF">IFM12276_12030</name>
</gene>
<reference evidence="2 3" key="1">
    <citation type="submission" date="2022-11" db="EMBL/GenBank/DDBJ databases">
        <title>Genome Sequencing of Nocardia sp. ON39_IFM12276 and assembly.</title>
        <authorList>
            <person name="Shimojima M."/>
            <person name="Toyokawa M."/>
            <person name="Uesaka K."/>
        </authorList>
    </citation>
    <scope>NUCLEOTIDE SEQUENCE [LARGE SCALE GENOMIC DNA]</scope>
    <source>
        <strain evidence="2 3">IFM 12276</strain>
    </source>
</reference>
<keyword evidence="3" id="KW-1185">Reference proteome</keyword>
<proteinExistence type="predicted"/>
<accession>A0ABM8CT91</accession>
<feature type="region of interest" description="Disordered" evidence="1">
    <location>
        <begin position="1"/>
        <end position="20"/>
    </location>
</feature>
<organism evidence="2 3">
    <name type="scientific">Nocardia sputorum</name>
    <dbReference type="NCBI Taxonomy" id="2984338"/>
    <lineage>
        <taxon>Bacteria</taxon>
        <taxon>Bacillati</taxon>
        <taxon>Actinomycetota</taxon>
        <taxon>Actinomycetes</taxon>
        <taxon>Mycobacteriales</taxon>
        <taxon>Nocardiaceae</taxon>
        <taxon>Nocardia</taxon>
    </lineage>
</organism>
<sequence>MSVRGWLAHEGAGCENRPMDDYTTHKQRAEALLSGLTAGEAVSGAERRNVIAQAQAHAALAQAEAQRETAEAIRALGALSARSAV</sequence>
<evidence type="ECO:0000313" key="2">
    <source>
        <dbReference type="EMBL" id="BDT98174.1"/>
    </source>
</evidence>